<dbReference type="Proteomes" id="UP000295733">
    <property type="component" value="Unassembled WGS sequence"/>
</dbReference>
<feature type="domain" description="WYL" evidence="1">
    <location>
        <begin position="153"/>
        <end position="220"/>
    </location>
</feature>
<evidence type="ECO:0000259" key="2">
    <source>
        <dbReference type="Pfam" id="PF25583"/>
    </source>
</evidence>
<protein>
    <submittedName>
        <fullName evidence="3">Putative DNA-binding transcriptional regulator YafY</fullName>
    </submittedName>
</protein>
<dbReference type="PROSITE" id="PS52050">
    <property type="entry name" value="WYL"/>
    <property type="match status" value="1"/>
</dbReference>
<dbReference type="OrthoDB" id="7626446at2"/>
<comment type="caution">
    <text evidence="3">The sequence shown here is derived from an EMBL/GenBank/DDBJ whole genome shotgun (WGS) entry which is preliminary data.</text>
</comment>
<feature type="domain" description="WCX" evidence="2">
    <location>
        <begin position="257"/>
        <end position="322"/>
    </location>
</feature>
<dbReference type="Pfam" id="PF13280">
    <property type="entry name" value="WYL"/>
    <property type="match status" value="1"/>
</dbReference>
<dbReference type="EMBL" id="SLXL01000001">
    <property type="protein sequence ID" value="TCP27290.1"/>
    <property type="molecule type" value="Genomic_DNA"/>
</dbReference>
<keyword evidence="3" id="KW-0238">DNA-binding</keyword>
<dbReference type="Pfam" id="PF25583">
    <property type="entry name" value="WCX"/>
    <property type="match status" value="1"/>
</dbReference>
<proteinExistence type="predicted"/>
<reference evidence="3 4" key="1">
    <citation type="submission" date="2019-03" db="EMBL/GenBank/DDBJ databases">
        <title>Genomic Encyclopedia of Type Strains, Phase IV (KMG-IV): sequencing the most valuable type-strain genomes for metagenomic binning, comparative biology and taxonomic classification.</title>
        <authorList>
            <person name="Goeker M."/>
        </authorList>
    </citation>
    <scope>NUCLEOTIDE SEQUENCE [LARGE SCALE GENOMIC DNA]</scope>
    <source>
        <strain evidence="3 4">DSM 2781</strain>
    </source>
</reference>
<dbReference type="InterPro" id="IPR026881">
    <property type="entry name" value="WYL_dom"/>
</dbReference>
<dbReference type="InterPro" id="IPR051534">
    <property type="entry name" value="CBASS_pafABC_assoc_protein"/>
</dbReference>
<sequence>MSFAKASDLLRLAEMAAARHRGVALSEIEAEFGVDRRTAQRMTKALEDLFPATETSTDEMRRKYWRLRGTDARLMLTQGIRDSELAALEMSIRRAEREGAATDVKALKSLRDRLLAAMPGPHARRAEADAEAVLEAHGFASRPGPRVRSDPRLLATIAEALKAPFMLTISYLGRRDNAPRERLVAPYGLLLGARRYLVAKEQGGDGRFRHFRLDRMQGARLMAQSFARDPDFDLEAHAARAFGSFHAAEEYGPVAWRFAPSAASVAREFVFHPDQHVTEEADGSLTVRFQACGWLEMAWHLYQWGDGVEVLEPEGLRALVARHRRSDFPALP</sequence>
<dbReference type="GO" id="GO:0003677">
    <property type="term" value="F:DNA binding"/>
    <property type="evidence" value="ECO:0007669"/>
    <property type="project" value="UniProtKB-KW"/>
</dbReference>
<organism evidence="3 4">
    <name type="scientific">Rhodovulum adriaticum</name>
    <name type="common">Rhodopseudomonas adriatica</name>
    <dbReference type="NCBI Taxonomy" id="35804"/>
    <lineage>
        <taxon>Bacteria</taxon>
        <taxon>Pseudomonadati</taxon>
        <taxon>Pseudomonadota</taxon>
        <taxon>Alphaproteobacteria</taxon>
        <taxon>Rhodobacterales</taxon>
        <taxon>Paracoccaceae</taxon>
        <taxon>Rhodovulum</taxon>
    </lineage>
</organism>
<evidence type="ECO:0000313" key="3">
    <source>
        <dbReference type="EMBL" id="TCP27290.1"/>
    </source>
</evidence>
<dbReference type="RefSeq" id="WP_132598539.1">
    <property type="nucleotide sequence ID" value="NZ_NRRP01000001.1"/>
</dbReference>
<dbReference type="InterPro" id="IPR057727">
    <property type="entry name" value="WCX_dom"/>
</dbReference>
<dbReference type="PANTHER" id="PTHR34580">
    <property type="match status" value="1"/>
</dbReference>
<keyword evidence="4" id="KW-1185">Reference proteome</keyword>
<evidence type="ECO:0000259" key="1">
    <source>
        <dbReference type="Pfam" id="PF13280"/>
    </source>
</evidence>
<gene>
    <name evidence="3" type="ORF">EV656_101193</name>
</gene>
<evidence type="ECO:0000313" key="4">
    <source>
        <dbReference type="Proteomes" id="UP000295733"/>
    </source>
</evidence>
<dbReference type="PANTHER" id="PTHR34580:SF1">
    <property type="entry name" value="PROTEIN PAFC"/>
    <property type="match status" value="1"/>
</dbReference>
<dbReference type="AlphaFoldDB" id="A0A4R2NYI6"/>
<accession>A0A4R2NYI6</accession>
<name>A0A4R2NYI6_RHOAD</name>